<dbReference type="PANTHER" id="PTHR42852">
    <property type="entry name" value="THIOL:DISULFIDE INTERCHANGE PROTEIN DSBE"/>
    <property type="match status" value="1"/>
</dbReference>
<dbReference type="Proteomes" id="UP000006073">
    <property type="component" value="Unassembled WGS sequence"/>
</dbReference>
<dbReference type="InterPro" id="IPR050553">
    <property type="entry name" value="Thioredoxin_ResA/DsbE_sf"/>
</dbReference>
<dbReference type="GO" id="GO:0017004">
    <property type="term" value="P:cytochrome complex assembly"/>
    <property type="evidence" value="ECO:0007669"/>
    <property type="project" value="UniProtKB-KW"/>
</dbReference>
<evidence type="ECO:0000313" key="7">
    <source>
        <dbReference type="Proteomes" id="UP000006073"/>
    </source>
</evidence>
<gene>
    <name evidence="6" type="ORF">A33Q_0892</name>
</gene>
<keyword evidence="4" id="KW-0676">Redox-active center</keyword>
<dbReference type="eggNOG" id="COG0526">
    <property type="taxonomic scope" value="Bacteria"/>
</dbReference>
<feature type="domain" description="Thioredoxin" evidence="5">
    <location>
        <begin position="406"/>
        <end position="553"/>
    </location>
</feature>
<evidence type="ECO:0000256" key="1">
    <source>
        <dbReference type="ARBA" id="ARBA00004196"/>
    </source>
</evidence>
<comment type="caution">
    <text evidence="6">The sequence shown here is derived from an EMBL/GenBank/DDBJ whole genome shotgun (WGS) entry which is preliminary data.</text>
</comment>
<evidence type="ECO:0000256" key="4">
    <source>
        <dbReference type="ARBA" id="ARBA00023284"/>
    </source>
</evidence>
<dbReference type="InterPro" id="IPR013766">
    <property type="entry name" value="Thioredoxin_domain"/>
</dbReference>
<dbReference type="InterPro" id="IPR036249">
    <property type="entry name" value="Thioredoxin-like_sf"/>
</dbReference>
<name>S2DIN8_INDAL</name>
<comment type="subcellular location">
    <subcellularLocation>
        <location evidence="1">Cell envelope</location>
    </subcellularLocation>
</comment>
<accession>S2DIN8</accession>
<dbReference type="STRING" id="1189612.A33Q_0892"/>
<proteinExistence type="predicted"/>
<dbReference type="Pfam" id="PF13905">
    <property type="entry name" value="Thioredoxin_8"/>
    <property type="match status" value="1"/>
</dbReference>
<dbReference type="AlphaFoldDB" id="S2DIN8"/>
<evidence type="ECO:0000259" key="5">
    <source>
        <dbReference type="PROSITE" id="PS51352"/>
    </source>
</evidence>
<reference evidence="6 7" key="1">
    <citation type="journal article" date="2013" name="Genome Announc.">
        <title>Draft Genome Sequence of Indibacter alkaliphilus Strain LW1T, Isolated from Lonar Lake, a Haloalkaline Lake in the Buldana District of Maharashtra, India.</title>
        <authorList>
            <person name="Singh A."/>
            <person name="Kumar Jangir P."/>
            <person name="Sharma R."/>
            <person name="Singh A."/>
            <person name="Kumar Pinnaka A."/>
            <person name="Shivaji S."/>
        </authorList>
    </citation>
    <scope>NUCLEOTIDE SEQUENCE [LARGE SCALE GENOMIC DNA]</scope>
    <source>
        <strain evidence="7">CCUG 57479 / KCTC 22604 / LW1</strain>
    </source>
</reference>
<keyword evidence="2" id="KW-0201">Cytochrome c-type biogenesis</keyword>
<evidence type="ECO:0000256" key="3">
    <source>
        <dbReference type="ARBA" id="ARBA00023157"/>
    </source>
</evidence>
<dbReference type="GO" id="GO:0030313">
    <property type="term" value="C:cell envelope"/>
    <property type="evidence" value="ECO:0007669"/>
    <property type="project" value="UniProtKB-SubCell"/>
</dbReference>
<organism evidence="6 7">
    <name type="scientific">Indibacter alkaliphilus (strain CCUG 57479 / KCTC 22604 / LW1)</name>
    <dbReference type="NCBI Taxonomy" id="1189612"/>
    <lineage>
        <taxon>Bacteria</taxon>
        <taxon>Pseudomonadati</taxon>
        <taxon>Bacteroidota</taxon>
        <taxon>Cytophagia</taxon>
        <taxon>Cytophagales</taxon>
        <taxon>Cyclobacteriaceae</taxon>
    </lineage>
</organism>
<protein>
    <submittedName>
        <fullName evidence="6">Thioredoxin family protein</fullName>
    </submittedName>
</protein>
<dbReference type="InterPro" id="IPR012336">
    <property type="entry name" value="Thioredoxin-like_fold"/>
</dbReference>
<evidence type="ECO:0000313" key="6">
    <source>
        <dbReference type="EMBL" id="EOZ98909.1"/>
    </source>
</evidence>
<dbReference type="CDD" id="cd02966">
    <property type="entry name" value="TlpA_like_family"/>
    <property type="match status" value="1"/>
</dbReference>
<dbReference type="PROSITE" id="PS51352">
    <property type="entry name" value="THIOREDOXIN_2"/>
    <property type="match status" value="1"/>
</dbReference>
<dbReference type="Gene3D" id="3.40.30.10">
    <property type="entry name" value="Glutaredoxin"/>
    <property type="match status" value="1"/>
</dbReference>
<dbReference type="SUPFAM" id="SSF52833">
    <property type="entry name" value="Thioredoxin-like"/>
    <property type="match status" value="1"/>
</dbReference>
<sequence length="556" mass="63076">MIRERLLIISLRSAKVRIKGLAYRNHSLKDGSRHVCVPSYIKPKRLLGMGLILSLFCFPSPAQDDKGNRTQAPLVIYGEILAKVSSDTLELAIYEDYMGSLVKKPAPTIYQIPVSSGDGYYGLPGNITFSHTTKDIKGYAFGRLTSKAHGTLFSDFIITPGDTVGFFMDTFRNRLVFLGPNADKYKIQKELDEAKLVDLAESPANLVVEDMEAFLEAGTDSREPEYGVRSFVPYPKEKRLDHYRETLEKEIEGHAYFDIIESYKGVLDSEFLELLEINQLGKLLFPKTFNFNINRKDDRDAWSEVFLKALPSLPGIDYDQELILSAPFYTDYLLEKYLAGSYSKRTRAFDEVLAIENSYLRDRMISKFIMRFYPVIVKKEEYLETAFSVMEDSTSIELLRNFVEGKTKGNEVPGYKLTAEDGREVGLDDFRGKVVFVDFWFTGCHACVLYNGNVLTPVEHHFEDSEEVVFLGVSVDTDREKWLKSIEGGKYAPQGTTHLYTGGMGSDHPLVKYFSFQGFPSQVLLNREGKIVETTGLRKDHEAVIQLISDTINQTP</sequence>
<dbReference type="PANTHER" id="PTHR42852:SF6">
    <property type="entry name" value="THIOL:DISULFIDE INTERCHANGE PROTEIN DSBE"/>
    <property type="match status" value="1"/>
</dbReference>
<dbReference type="EMBL" id="ALWO02000021">
    <property type="protein sequence ID" value="EOZ98909.1"/>
    <property type="molecule type" value="Genomic_DNA"/>
</dbReference>
<evidence type="ECO:0000256" key="2">
    <source>
        <dbReference type="ARBA" id="ARBA00022748"/>
    </source>
</evidence>
<keyword evidence="7" id="KW-1185">Reference proteome</keyword>
<keyword evidence="3" id="KW-1015">Disulfide bond</keyword>